<dbReference type="Pfam" id="PF07715">
    <property type="entry name" value="Plug"/>
    <property type="match status" value="1"/>
</dbReference>
<keyword evidence="9 10" id="KW-0998">Cell outer membrane</keyword>
<feature type="domain" description="TonB-dependent receptor plug" evidence="14">
    <location>
        <begin position="136"/>
        <end position="266"/>
    </location>
</feature>
<comment type="caution">
    <text evidence="15">The sequence shown here is derived from an EMBL/GenBank/DDBJ whole genome shotgun (WGS) entry which is preliminary data.</text>
</comment>
<evidence type="ECO:0000256" key="3">
    <source>
        <dbReference type="ARBA" id="ARBA00022452"/>
    </source>
</evidence>
<evidence type="ECO:0000313" key="15">
    <source>
        <dbReference type="EMBL" id="TCO26841.1"/>
    </source>
</evidence>
<evidence type="ECO:0000256" key="6">
    <source>
        <dbReference type="ARBA" id="ARBA00023077"/>
    </source>
</evidence>
<comment type="subcellular location">
    <subcellularLocation>
        <location evidence="1 10">Cell outer membrane</location>
        <topology evidence="1 10">Multi-pass membrane protein</topology>
    </subcellularLocation>
</comment>
<dbReference type="SUPFAM" id="SSF56935">
    <property type="entry name" value="Porins"/>
    <property type="match status" value="1"/>
</dbReference>
<evidence type="ECO:0000256" key="9">
    <source>
        <dbReference type="ARBA" id="ARBA00023237"/>
    </source>
</evidence>
<evidence type="ECO:0000256" key="2">
    <source>
        <dbReference type="ARBA" id="ARBA00022448"/>
    </source>
</evidence>
<dbReference type="InterPro" id="IPR023996">
    <property type="entry name" value="TonB-dep_OMP_SusC/RagA"/>
</dbReference>
<dbReference type="GO" id="GO:0015344">
    <property type="term" value="F:siderophore uptake transmembrane transporter activity"/>
    <property type="evidence" value="ECO:0007669"/>
    <property type="project" value="TreeGrafter"/>
</dbReference>
<dbReference type="PANTHER" id="PTHR30069">
    <property type="entry name" value="TONB-DEPENDENT OUTER MEMBRANE RECEPTOR"/>
    <property type="match status" value="1"/>
</dbReference>
<dbReference type="Pfam" id="PF00593">
    <property type="entry name" value="TonB_dep_Rec_b-barrel"/>
    <property type="match status" value="1"/>
</dbReference>
<dbReference type="RefSeq" id="WP_132531012.1">
    <property type="nucleotide sequence ID" value="NZ_BMJO01000004.1"/>
</dbReference>
<gene>
    <name evidence="15" type="ORF">EV200_103173</name>
</gene>
<keyword evidence="2 10" id="KW-0813">Transport</keyword>
<protein>
    <submittedName>
        <fullName evidence="15">TonB-linked SusC/RagA family outer membrane protein</fullName>
    </submittedName>
</protein>
<name>A0A4R2HEL4_9SPHI</name>
<dbReference type="InterPro" id="IPR008969">
    <property type="entry name" value="CarboxyPept-like_regulatory"/>
</dbReference>
<dbReference type="EMBL" id="SLWO01000003">
    <property type="protein sequence ID" value="TCO26841.1"/>
    <property type="molecule type" value="Genomic_DNA"/>
</dbReference>
<feature type="domain" description="TonB-dependent receptor-like beta-barrel" evidence="13">
    <location>
        <begin position="470"/>
        <end position="1005"/>
    </location>
</feature>
<proteinExistence type="inferred from homology"/>
<evidence type="ECO:0000259" key="14">
    <source>
        <dbReference type="Pfam" id="PF07715"/>
    </source>
</evidence>
<comment type="similarity">
    <text evidence="10 11">Belongs to the TonB-dependent receptor family.</text>
</comment>
<dbReference type="InterPro" id="IPR000531">
    <property type="entry name" value="Beta-barrel_TonB"/>
</dbReference>
<dbReference type="SUPFAM" id="SSF49464">
    <property type="entry name" value="Carboxypeptidase regulatory domain-like"/>
    <property type="match status" value="1"/>
</dbReference>
<dbReference type="Pfam" id="PF13715">
    <property type="entry name" value="CarbopepD_reg_2"/>
    <property type="match status" value="1"/>
</dbReference>
<evidence type="ECO:0000256" key="12">
    <source>
        <dbReference type="SAM" id="SignalP"/>
    </source>
</evidence>
<evidence type="ECO:0000256" key="7">
    <source>
        <dbReference type="ARBA" id="ARBA00023136"/>
    </source>
</evidence>
<keyword evidence="4 10" id="KW-0812">Transmembrane</keyword>
<evidence type="ECO:0000256" key="1">
    <source>
        <dbReference type="ARBA" id="ARBA00004571"/>
    </source>
</evidence>
<evidence type="ECO:0000259" key="13">
    <source>
        <dbReference type="Pfam" id="PF00593"/>
    </source>
</evidence>
<feature type="chain" id="PRO_5020711152" evidence="12">
    <location>
        <begin position="32"/>
        <end position="1049"/>
    </location>
</feature>
<dbReference type="Gene3D" id="2.60.40.1120">
    <property type="entry name" value="Carboxypeptidase-like, regulatory domain"/>
    <property type="match status" value="1"/>
</dbReference>
<sequence length="1049" mass="113229">MEKIYLQWLSKLFMTLMIPFLLLLFTVQAHAQSKRYTISGKVTDGANNTPIPGVVVKIQNTNLATSTNGSGAYTFSVDLAPGSYQLSFSFVGYKSSVQAVSLGENTTVALNGVLSGDAVGLDEVIVTGTSAGTTRKELGSYVSTVKGDDLNKAPSGNVLSSLQGKAAGAQISQNSGDPAGGMSVRLRGISSVNSSSEPLYIIDGVIVNNSTTRVTNTSSNYDGGNVVGSIGQNRMVDINPADIDRIEVLNGAAAAAIYGSRANSGVIQIFTKRGASGKAQVTFNTSLTVSELRKQIEVNQSPVKFGGSVNSFTQDVIQTAVTPPATTAALLTNTTPVTRYNYQDYIFQTGYGTDNTVSISGGTDNTKFYTSASYFTNQGIIKNTDFSRYNLRANVDQKITDWASLSVGMNYIRSAANEKPDGNSFFSPMNSVTIIGNFHDIFARDANGNLLAVGERGRVNPVSVIEDIKQRQETNRIISSANLKLNPVKNLTLNFLVGVDNSGSNGSTYIPPFAYNVNPDFYGGGATLDGTLNGYASAASNNAFQFNNDINATYQAKISDKIASTTQLGYSFQYEQTRYQLVNGRGLAPLIETVNAAATQLPSVDGRTQLSVTGGYLQQTFKYKDHFFLTGAVRVDQSTVFGADNRTQTYFKGNASYVLSSADYWKNLGVSSWWDTFKIRAAYGESGNLTGIGAYDRINAYSTQSFLARASLFSSATLANENVKPERQRELELGTDLSFFKNRLGLQFNWYNKKVSDLLIASVTAPSTGFSSFLDNIGSLRNKGIELVLNGTPIKSKDFSWNTTVVFNRNRNQALNVGGLRLFATNPGAPVAIIDGEAIGVFYGTFFARNPDGSLLTNAAGIPQLERGVQNSATTFTPQRGADGLPTGTTLRKVLGNPNPDYTASFVNDFSYKKFNLHVQLDAVQGGDVWNADWRTRQGVGSGKVAEAEQLGQLPRGYVAGVYAIEEWRIDDGSFVKLREISLSYNVGKIKYLRDLTVTLSGRNLISWDNYKGYDPEVNSGGQSTILRNIDFGSVPIPRTFSLGLQVKF</sequence>
<keyword evidence="8" id="KW-0675">Receptor</keyword>
<evidence type="ECO:0000256" key="8">
    <source>
        <dbReference type="ARBA" id="ARBA00023170"/>
    </source>
</evidence>
<feature type="signal peptide" evidence="12">
    <location>
        <begin position="1"/>
        <end position="31"/>
    </location>
</feature>
<dbReference type="Proteomes" id="UP000295684">
    <property type="component" value="Unassembled WGS sequence"/>
</dbReference>
<dbReference type="GO" id="GO:0044718">
    <property type="term" value="P:siderophore transmembrane transport"/>
    <property type="evidence" value="ECO:0007669"/>
    <property type="project" value="TreeGrafter"/>
</dbReference>
<dbReference type="InterPro" id="IPR037066">
    <property type="entry name" value="Plug_dom_sf"/>
</dbReference>
<dbReference type="GO" id="GO:0009279">
    <property type="term" value="C:cell outer membrane"/>
    <property type="evidence" value="ECO:0007669"/>
    <property type="project" value="UniProtKB-SubCell"/>
</dbReference>
<keyword evidence="7 10" id="KW-0472">Membrane</keyword>
<keyword evidence="3 10" id="KW-1134">Transmembrane beta strand</keyword>
<dbReference type="InterPro" id="IPR036942">
    <property type="entry name" value="Beta-barrel_TonB_sf"/>
</dbReference>
<evidence type="ECO:0000256" key="10">
    <source>
        <dbReference type="PROSITE-ProRule" id="PRU01360"/>
    </source>
</evidence>
<evidence type="ECO:0000313" key="16">
    <source>
        <dbReference type="Proteomes" id="UP000295684"/>
    </source>
</evidence>
<evidence type="ECO:0000256" key="11">
    <source>
        <dbReference type="RuleBase" id="RU003357"/>
    </source>
</evidence>
<dbReference type="NCBIfam" id="TIGR04056">
    <property type="entry name" value="OMP_RagA_SusC"/>
    <property type="match status" value="1"/>
</dbReference>
<dbReference type="PROSITE" id="PS52016">
    <property type="entry name" value="TONB_DEPENDENT_REC_3"/>
    <property type="match status" value="1"/>
</dbReference>
<organism evidence="15 16">
    <name type="scientific">Pedobacter psychrotolerans</name>
    <dbReference type="NCBI Taxonomy" id="1843235"/>
    <lineage>
        <taxon>Bacteria</taxon>
        <taxon>Pseudomonadati</taxon>
        <taxon>Bacteroidota</taxon>
        <taxon>Sphingobacteriia</taxon>
        <taxon>Sphingobacteriales</taxon>
        <taxon>Sphingobacteriaceae</taxon>
        <taxon>Pedobacter</taxon>
    </lineage>
</organism>
<keyword evidence="5 12" id="KW-0732">Signal</keyword>
<dbReference type="InterPro" id="IPR039426">
    <property type="entry name" value="TonB-dep_rcpt-like"/>
</dbReference>
<keyword evidence="6 11" id="KW-0798">TonB box</keyword>
<dbReference type="Gene3D" id="2.40.170.20">
    <property type="entry name" value="TonB-dependent receptor, beta-barrel domain"/>
    <property type="match status" value="1"/>
</dbReference>
<dbReference type="PANTHER" id="PTHR30069:SF29">
    <property type="entry name" value="HEMOGLOBIN AND HEMOGLOBIN-HAPTOGLOBIN-BINDING PROTEIN 1-RELATED"/>
    <property type="match status" value="1"/>
</dbReference>
<dbReference type="OrthoDB" id="9768177at2"/>
<accession>A0A4R2HEL4</accession>
<evidence type="ECO:0000256" key="4">
    <source>
        <dbReference type="ARBA" id="ARBA00022692"/>
    </source>
</evidence>
<dbReference type="Gene3D" id="2.170.130.10">
    <property type="entry name" value="TonB-dependent receptor, plug domain"/>
    <property type="match status" value="1"/>
</dbReference>
<dbReference type="InterPro" id="IPR012910">
    <property type="entry name" value="Plug_dom"/>
</dbReference>
<reference evidence="15 16" key="1">
    <citation type="submission" date="2019-03" db="EMBL/GenBank/DDBJ databases">
        <title>Genomic Encyclopedia of Type Strains, Phase IV (KMG-IV): sequencing the most valuable type-strain genomes for metagenomic binning, comparative biology and taxonomic classification.</title>
        <authorList>
            <person name="Goeker M."/>
        </authorList>
    </citation>
    <scope>NUCLEOTIDE SEQUENCE [LARGE SCALE GENOMIC DNA]</scope>
    <source>
        <strain evidence="15 16">DSM 103236</strain>
    </source>
</reference>
<dbReference type="AlphaFoldDB" id="A0A4R2HEL4"/>
<evidence type="ECO:0000256" key="5">
    <source>
        <dbReference type="ARBA" id="ARBA00022729"/>
    </source>
</evidence>